<dbReference type="STRING" id="76193.A0A0N1IJH2"/>
<evidence type="ECO:0000259" key="2">
    <source>
        <dbReference type="Pfam" id="PF15951"/>
    </source>
</evidence>
<gene>
    <name evidence="3" type="ORF">RR48_00060</name>
</gene>
<dbReference type="EMBL" id="LADJ01017521">
    <property type="protein sequence ID" value="KPJ21047.1"/>
    <property type="molecule type" value="Genomic_DNA"/>
</dbReference>
<dbReference type="InParanoid" id="A0A0N1IJH2"/>
<dbReference type="AlphaFoldDB" id="A0A0N1IJH2"/>
<proteinExistence type="predicted"/>
<organism evidence="3 4">
    <name type="scientific">Papilio machaon</name>
    <name type="common">Old World swallowtail butterfly</name>
    <dbReference type="NCBI Taxonomy" id="76193"/>
    <lineage>
        <taxon>Eukaryota</taxon>
        <taxon>Metazoa</taxon>
        <taxon>Ecdysozoa</taxon>
        <taxon>Arthropoda</taxon>
        <taxon>Hexapoda</taxon>
        <taxon>Insecta</taxon>
        <taxon>Pterygota</taxon>
        <taxon>Neoptera</taxon>
        <taxon>Endopterygota</taxon>
        <taxon>Lepidoptera</taxon>
        <taxon>Glossata</taxon>
        <taxon>Ditrysia</taxon>
        <taxon>Papilionoidea</taxon>
        <taxon>Papilionidae</taxon>
        <taxon>Papilioninae</taxon>
        <taxon>Papilio</taxon>
    </lineage>
</organism>
<evidence type="ECO:0000256" key="1">
    <source>
        <dbReference type="SAM" id="MobiDB-lite"/>
    </source>
</evidence>
<feature type="domain" description="MiT/TFE transcription factors N-terminal" evidence="2">
    <location>
        <begin position="12"/>
        <end position="76"/>
    </location>
</feature>
<feature type="region of interest" description="Disordered" evidence="1">
    <location>
        <begin position="1"/>
        <end position="61"/>
    </location>
</feature>
<comment type="caution">
    <text evidence="3">The sequence shown here is derived from an EMBL/GenBank/DDBJ whole genome shotgun (WGS) entry which is preliminary data.</text>
</comment>
<accession>A0A0N1IJH2</accession>
<dbReference type="Proteomes" id="UP000053240">
    <property type="component" value="Unassembled WGS sequence"/>
</dbReference>
<dbReference type="InterPro" id="IPR031867">
    <property type="entry name" value="MiT/TFE_N"/>
</dbReference>
<feature type="compositionally biased region" description="Basic and acidic residues" evidence="1">
    <location>
        <begin position="42"/>
        <end position="51"/>
    </location>
</feature>
<name>A0A0N1IJH2_PAPMA</name>
<feature type="non-terminal residue" evidence="3">
    <location>
        <position position="1"/>
    </location>
</feature>
<evidence type="ECO:0000313" key="4">
    <source>
        <dbReference type="Proteomes" id="UP000053240"/>
    </source>
</evidence>
<reference evidence="3 4" key="1">
    <citation type="journal article" date="2015" name="Nat. Commun.">
        <title>Outbred genome sequencing and CRISPR/Cas9 gene editing in butterflies.</title>
        <authorList>
            <person name="Li X."/>
            <person name="Fan D."/>
            <person name="Zhang W."/>
            <person name="Liu G."/>
            <person name="Zhang L."/>
            <person name="Zhao L."/>
            <person name="Fang X."/>
            <person name="Chen L."/>
            <person name="Dong Y."/>
            <person name="Chen Y."/>
            <person name="Ding Y."/>
            <person name="Zhao R."/>
            <person name="Feng M."/>
            <person name="Zhu Y."/>
            <person name="Feng Y."/>
            <person name="Jiang X."/>
            <person name="Zhu D."/>
            <person name="Xiang H."/>
            <person name="Feng X."/>
            <person name="Li S."/>
            <person name="Wang J."/>
            <person name="Zhang G."/>
            <person name="Kronforst M.R."/>
            <person name="Wang W."/>
        </authorList>
    </citation>
    <scope>NUCLEOTIDE SEQUENCE [LARGE SCALE GENOMIC DNA]</scope>
    <source>
        <strain evidence="3">Ya'a_city_454_Pm</strain>
        <tissue evidence="3">Whole body</tissue>
    </source>
</reference>
<evidence type="ECO:0000313" key="3">
    <source>
        <dbReference type="EMBL" id="KPJ21047.1"/>
    </source>
</evidence>
<keyword evidence="4" id="KW-1185">Reference proteome</keyword>
<sequence>PPTFKTLTPTSRTQLKQQLMREHAQEQLRRESLQTQQGQSKENGEDKKKSSPTDVPRITPHVELPPQVLQVRAYLSIVTRIISSVSLSMK</sequence>
<feature type="compositionally biased region" description="Basic and acidic residues" evidence="1">
    <location>
        <begin position="19"/>
        <end position="32"/>
    </location>
</feature>
<dbReference type="Pfam" id="PF15951">
    <property type="entry name" value="MITF_TFEB_C_3_N"/>
    <property type="match status" value="1"/>
</dbReference>
<protein>
    <recommendedName>
        <fullName evidence="2">MiT/TFE transcription factors N-terminal domain-containing protein</fullName>
    </recommendedName>
</protein>
<feature type="compositionally biased region" description="Polar residues" evidence="1">
    <location>
        <begin position="1"/>
        <end position="17"/>
    </location>
</feature>